<keyword evidence="4" id="KW-0378">Hydrolase</keyword>
<evidence type="ECO:0000256" key="2">
    <source>
        <dbReference type="ARBA" id="ARBA00005336"/>
    </source>
</evidence>
<dbReference type="Gene3D" id="3.20.20.300">
    <property type="entry name" value="Glycoside hydrolase, family 3, N-terminal domain"/>
    <property type="match status" value="1"/>
</dbReference>
<keyword evidence="8" id="KW-1185">Reference proteome</keyword>
<reference evidence="7 8" key="1">
    <citation type="journal article" date="2017" name="Genome Announc.">
        <title>Complete Genome Sequences of Two Acetylene-Fermenting Pelobacter acetylenicus Strains.</title>
        <authorList>
            <person name="Sutton J.M."/>
            <person name="Baesman S.M."/>
            <person name="Fierst J.L."/>
            <person name="Poret-Peterson A.T."/>
            <person name="Oremland R.S."/>
            <person name="Dunlap D.S."/>
            <person name="Akob D.M."/>
        </authorList>
    </citation>
    <scope>NUCLEOTIDE SEQUENCE [LARGE SCALE GENOMIC DNA]</scope>
    <source>
        <strain evidence="7 8">SFB93</strain>
    </source>
</reference>
<name>A0A1L3GLZ2_9BACT</name>
<dbReference type="InterPro" id="IPR001764">
    <property type="entry name" value="Glyco_hydro_3_N"/>
</dbReference>
<organism evidence="7 8">
    <name type="scientific">Syntrophotalea acetylenivorans</name>
    <dbReference type="NCBI Taxonomy" id="1842532"/>
    <lineage>
        <taxon>Bacteria</taxon>
        <taxon>Pseudomonadati</taxon>
        <taxon>Thermodesulfobacteriota</taxon>
        <taxon>Desulfuromonadia</taxon>
        <taxon>Desulfuromonadales</taxon>
        <taxon>Syntrophotaleaceae</taxon>
        <taxon>Syntrophotalea</taxon>
    </lineage>
</organism>
<feature type="domain" description="Glycoside hydrolase family 3 N-terminal" evidence="6">
    <location>
        <begin position="36"/>
        <end position="368"/>
    </location>
</feature>
<evidence type="ECO:0000259" key="6">
    <source>
        <dbReference type="Pfam" id="PF00933"/>
    </source>
</evidence>
<gene>
    <name evidence="7" type="ORF">A7E78_01765</name>
</gene>
<dbReference type="OrthoDB" id="9781691at2"/>
<comment type="catalytic activity">
    <reaction evidence="1">
        <text>Hydrolysis of terminal non-reducing N-acetyl-D-hexosamine residues in N-acetyl-beta-D-hexosaminides.</text>
        <dbReference type="EC" id="3.2.1.52"/>
    </reaction>
</comment>
<evidence type="ECO:0000256" key="5">
    <source>
        <dbReference type="ARBA" id="ARBA00023295"/>
    </source>
</evidence>
<dbReference type="GO" id="GO:0004563">
    <property type="term" value="F:beta-N-acetylhexosaminidase activity"/>
    <property type="evidence" value="ECO:0007669"/>
    <property type="project" value="UniProtKB-EC"/>
</dbReference>
<evidence type="ECO:0000256" key="3">
    <source>
        <dbReference type="ARBA" id="ARBA00012663"/>
    </source>
</evidence>
<dbReference type="Proteomes" id="UP000182517">
    <property type="component" value="Chromosome"/>
</dbReference>
<accession>A0A1L3GLZ2</accession>
<protein>
    <recommendedName>
        <fullName evidence="3">beta-N-acetylhexosaminidase</fullName>
        <ecNumber evidence="3">3.2.1.52</ecNumber>
    </recommendedName>
</protein>
<dbReference type="GO" id="GO:0009254">
    <property type="term" value="P:peptidoglycan turnover"/>
    <property type="evidence" value="ECO:0007669"/>
    <property type="project" value="TreeGrafter"/>
</dbReference>
<dbReference type="KEGG" id="pef:A7E78_01765"/>
<dbReference type="PANTHER" id="PTHR30480:SF13">
    <property type="entry name" value="BETA-HEXOSAMINIDASE"/>
    <property type="match status" value="1"/>
</dbReference>
<evidence type="ECO:0000256" key="1">
    <source>
        <dbReference type="ARBA" id="ARBA00001231"/>
    </source>
</evidence>
<comment type="similarity">
    <text evidence="2">Belongs to the glycosyl hydrolase 3 family.</text>
</comment>
<keyword evidence="5" id="KW-0326">Glycosidase</keyword>
<dbReference type="Pfam" id="PF00933">
    <property type="entry name" value="Glyco_hydro_3"/>
    <property type="match status" value="1"/>
</dbReference>
<sequence length="379" mass="41566">MSIKWRQFLCAALLVFLLDLYFSRPAAVPPPPPLSLQARIGQMLLVCFEGSRLSAQHPLLQDIRLGHLGGVMLRSQPADEAKGPGNIVSPDQLQALTHSLQSASPTPLLIAVDQEGGKVSRLKPRDGFPTTTSFAQLGQMNDLAKTRTESEAIAKTLHRYGVNFNFSPVVDLNSNPKNPVIGFWERSFSTDPAIVTAHAGQVIAAHRSHGIATCLKHFPGHGSSKTDSHRGFVDITETWEKAELLPFVNLIDAGLADAIMTGHVYNAQLDAKLPATLSRPIITELLREEMKYDGVVISDDLRMNAIRRHYSFPETIERAINAGVDILLICASDDDLVSDTVALISDLVQQGRVSEQRIDQAYRRINRLKSNLATKVTQG</sequence>
<dbReference type="InterPro" id="IPR017853">
    <property type="entry name" value="GH"/>
</dbReference>
<dbReference type="EMBL" id="CP015519">
    <property type="protein sequence ID" value="APG26698.1"/>
    <property type="molecule type" value="Genomic_DNA"/>
</dbReference>
<dbReference type="GO" id="GO:0005975">
    <property type="term" value="P:carbohydrate metabolic process"/>
    <property type="evidence" value="ECO:0007669"/>
    <property type="project" value="InterPro"/>
</dbReference>
<dbReference type="SUPFAM" id="SSF51445">
    <property type="entry name" value="(Trans)glycosidases"/>
    <property type="match status" value="1"/>
</dbReference>
<evidence type="ECO:0000256" key="4">
    <source>
        <dbReference type="ARBA" id="ARBA00022801"/>
    </source>
</evidence>
<dbReference type="InterPro" id="IPR036962">
    <property type="entry name" value="Glyco_hydro_3_N_sf"/>
</dbReference>
<dbReference type="AlphaFoldDB" id="A0A1L3GLZ2"/>
<dbReference type="RefSeq" id="WP_072282658.1">
    <property type="nucleotide sequence ID" value="NZ_CP015519.1"/>
</dbReference>
<dbReference type="STRING" id="1842532.A7E78_01765"/>
<evidence type="ECO:0000313" key="8">
    <source>
        <dbReference type="Proteomes" id="UP000182517"/>
    </source>
</evidence>
<dbReference type="InterPro" id="IPR050226">
    <property type="entry name" value="NagZ_Beta-hexosaminidase"/>
</dbReference>
<evidence type="ECO:0000313" key="7">
    <source>
        <dbReference type="EMBL" id="APG26698.1"/>
    </source>
</evidence>
<dbReference type="PANTHER" id="PTHR30480">
    <property type="entry name" value="BETA-HEXOSAMINIDASE-RELATED"/>
    <property type="match status" value="1"/>
</dbReference>
<dbReference type="EC" id="3.2.1.52" evidence="3"/>
<proteinExistence type="inferred from homology"/>